<reference evidence="1 2" key="1">
    <citation type="submission" date="2018-08" db="EMBL/GenBank/DDBJ databases">
        <title>Recombination of ecologically and evolutionarily significant loci maintains genetic cohesion in the Pseudomonas syringae species complex.</title>
        <authorList>
            <person name="Dillon M."/>
            <person name="Thakur S."/>
            <person name="Almeida R.N.D."/>
            <person name="Weir B.S."/>
            <person name="Guttman D.S."/>
        </authorList>
    </citation>
    <scope>NUCLEOTIDE SEQUENCE [LARGE SCALE GENOMIC DNA]</scope>
    <source>
        <strain evidence="1 2">ICMP 3555</strain>
    </source>
</reference>
<evidence type="ECO:0000313" key="2">
    <source>
        <dbReference type="Proteomes" id="UP000276587"/>
    </source>
</evidence>
<dbReference type="RefSeq" id="WP_064053702.1">
    <property type="nucleotide sequence ID" value="NZ_RBPW01000171.1"/>
</dbReference>
<proteinExistence type="predicted"/>
<dbReference type="AlphaFoldDB" id="A0A3M4AEK2"/>
<accession>A0A3M4AEK2</accession>
<sequence length="126" mass="14211">MKLNKAQAIARRNTELGGAVLGVNNCHFTDLDSKRNIWWFDLPVVRIGVGQYEWIHLLMHNAETDQLLHLKVPTVFLRENLEGLVVRNAGKRKPEITLELSADKDSFLKDVRPAGAGVSFAQFALF</sequence>
<name>A0A3M4AEK2_PSEMA</name>
<evidence type="ECO:0000313" key="1">
    <source>
        <dbReference type="EMBL" id="RMP05212.1"/>
    </source>
</evidence>
<keyword evidence="2" id="KW-1185">Reference proteome</keyword>
<protein>
    <submittedName>
        <fullName evidence="1">Uncharacterized protein</fullName>
    </submittedName>
</protein>
<organism evidence="1 2">
    <name type="scientific">Pseudomonas marginalis pv. marginalis</name>
    <dbReference type="NCBI Taxonomy" id="97473"/>
    <lineage>
        <taxon>Bacteria</taxon>
        <taxon>Pseudomonadati</taxon>
        <taxon>Pseudomonadota</taxon>
        <taxon>Gammaproteobacteria</taxon>
        <taxon>Pseudomonadales</taxon>
        <taxon>Pseudomonadaceae</taxon>
        <taxon>Pseudomonas</taxon>
    </lineage>
</organism>
<comment type="caution">
    <text evidence="1">The sequence shown here is derived from an EMBL/GenBank/DDBJ whole genome shotgun (WGS) entry which is preliminary data.</text>
</comment>
<dbReference type="Proteomes" id="UP000276587">
    <property type="component" value="Unassembled WGS sequence"/>
</dbReference>
<dbReference type="EMBL" id="RBQF01000273">
    <property type="protein sequence ID" value="RMP05212.1"/>
    <property type="molecule type" value="Genomic_DNA"/>
</dbReference>
<gene>
    <name evidence="1" type="ORF">ALQ29_01395</name>
</gene>